<evidence type="ECO:0000259" key="3">
    <source>
        <dbReference type="PROSITE" id="PS50206"/>
    </source>
</evidence>
<dbReference type="SUPFAM" id="SSF52821">
    <property type="entry name" value="Rhodanese/Cell cycle control phosphatase"/>
    <property type="match status" value="2"/>
</dbReference>
<sequence length="281" mass="32202">MVSPLIETEWLEKHLGDDNLRIVNATVQVKLWPFPRILSGKRNFKKRHIPGAVFADLLKISNPNSPKRTFTLPTAAHFAECMSKLGIDEGVRVVIYDERENMWAARLWWMLRTFGFDNASILNGGWSAWTLESRPISKEIKNYPRAEFVPSFRPELIVDKNEVLNAIEQNDICIVSALGRRQHRGERNEYGRRGHIPGAMNVTAWEILDRTTKRYRPKEELQKLFEPMLNKKRVITYCGGGIAASSDAFILHMLGHQNVAVYDGGLMEWCKDKSLPLVIDS</sequence>
<dbReference type="PANTHER" id="PTHR11364">
    <property type="entry name" value="THIOSULFATE SULFERTANSFERASE"/>
    <property type="match status" value="1"/>
</dbReference>
<dbReference type="GO" id="GO:0004792">
    <property type="term" value="F:thiosulfate-cyanide sulfurtransferase activity"/>
    <property type="evidence" value="ECO:0007669"/>
    <property type="project" value="TreeGrafter"/>
</dbReference>
<evidence type="ECO:0000313" key="4">
    <source>
        <dbReference type="EMBL" id="TDQ25712.1"/>
    </source>
</evidence>
<dbReference type="CDD" id="cd01449">
    <property type="entry name" value="TST_Repeat_2"/>
    <property type="match status" value="1"/>
</dbReference>
<feature type="domain" description="Rhodanese" evidence="3">
    <location>
        <begin position="44"/>
        <end position="138"/>
    </location>
</feature>
<dbReference type="SMART" id="SM00450">
    <property type="entry name" value="RHOD"/>
    <property type="match status" value="2"/>
</dbReference>
<dbReference type="InterPro" id="IPR001763">
    <property type="entry name" value="Rhodanese-like_dom"/>
</dbReference>
<dbReference type="Gene3D" id="3.40.250.10">
    <property type="entry name" value="Rhodanese-like domain"/>
    <property type="match status" value="2"/>
</dbReference>
<dbReference type="Pfam" id="PF00581">
    <property type="entry name" value="Rhodanese"/>
    <property type="match status" value="2"/>
</dbReference>
<dbReference type="CDD" id="cd01448">
    <property type="entry name" value="TST_Repeat_1"/>
    <property type="match status" value="1"/>
</dbReference>
<keyword evidence="4" id="KW-0670">Pyruvate</keyword>
<keyword evidence="2" id="KW-0677">Repeat</keyword>
<dbReference type="InterPro" id="IPR045078">
    <property type="entry name" value="TST/MPST-like"/>
</dbReference>
<dbReference type="RefSeq" id="WP_133536538.1">
    <property type="nucleotide sequence ID" value="NZ_SNYH01000004.1"/>
</dbReference>
<dbReference type="InterPro" id="IPR036873">
    <property type="entry name" value="Rhodanese-like_dom_sf"/>
</dbReference>
<gene>
    <name evidence="4" type="ORF">DFQ07_2138</name>
</gene>
<dbReference type="OrthoDB" id="9770030at2"/>
<evidence type="ECO:0000256" key="1">
    <source>
        <dbReference type="ARBA" id="ARBA00022679"/>
    </source>
</evidence>
<dbReference type="EMBL" id="SNYH01000004">
    <property type="protein sequence ID" value="TDQ25712.1"/>
    <property type="molecule type" value="Genomic_DNA"/>
</dbReference>
<dbReference type="PANTHER" id="PTHR11364:SF27">
    <property type="entry name" value="SULFURTRANSFERASE"/>
    <property type="match status" value="1"/>
</dbReference>
<proteinExistence type="predicted"/>
<keyword evidence="5" id="KW-1185">Reference proteome</keyword>
<evidence type="ECO:0000256" key="2">
    <source>
        <dbReference type="ARBA" id="ARBA00022737"/>
    </source>
</evidence>
<dbReference type="AlphaFoldDB" id="A0A4R6TF72"/>
<name>A0A4R6TF72_9FLAO</name>
<comment type="caution">
    <text evidence="4">The sequence shown here is derived from an EMBL/GenBank/DDBJ whole genome shotgun (WGS) entry which is preliminary data.</text>
</comment>
<evidence type="ECO:0000313" key="5">
    <source>
        <dbReference type="Proteomes" id="UP000295390"/>
    </source>
</evidence>
<dbReference type="PROSITE" id="PS50206">
    <property type="entry name" value="RHODANESE_3"/>
    <property type="match status" value="2"/>
</dbReference>
<accession>A0A4R6TF72</accession>
<feature type="domain" description="Rhodanese" evidence="3">
    <location>
        <begin position="182"/>
        <end position="271"/>
    </location>
</feature>
<organism evidence="4 5">
    <name type="scientific">Tenacibaculum caenipelagi</name>
    <dbReference type="NCBI Taxonomy" id="1325435"/>
    <lineage>
        <taxon>Bacteria</taxon>
        <taxon>Pseudomonadati</taxon>
        <taxon>Bacteroidota</taxon>
        <taxon>Flavobacteriia</taxon>
        <taxon>Flavobacteriales</taxon>
        <taxon>Flavobacteriaceae</taxon>
        <taxon>Tenacibaculum</taxon>
    </lineage>
</organism>
<reference evidence="4 5" key="1">
    <citation type="submission" date="2019-03" db="EMBL/GenBank/DDBJ databases">
        <title>Genomic Encyclopedia of Type Strains, Phase III (KMG-III): the genomes of soil and plant-associated and newly described type strains.</title>
        <authorList>
            <person name="Whitman W."/>
        </authorList>
    </citation>
    <scope>NUCLEOTIDE SEQUENCE [LARGE SCALE GENOMIC DNA]</scope>
    <source>
        <strain evidence="4 5">CECT 8283</strain>
    </source>
</reference>
<dbReference type="Proteomes" id="UP000295390">
    <property type="component" value="Unassembled WGS sequence"/>
</dbReference>
<protein>
    <submittedName>
        <fullName evidence="4">Thiosulfate/3-mercaptopyruvate sulfurtransferase</fullName>
    </submittedName>
</protein>
<keyword evidence="1 4" id="KW-0808">Transferase</keyword>